<organism evidence="3">
    <name type="scientific">Menopon gallinae</name>
    <name type="common">poultry shaft louse</name>
    <dbReference type="NCBI Taxonomy" id="328185"/>
    <lineage>
        <taxon>Eukaryota</taxon>
        <taxon>Metazoa</taxon>
        <taxon>Ecdysozoa</taxon>
        <taxon>Arthropoda</taxon>
        <taxon>Hexapoda</taxon>
        <taxon>Insecta</taxon>
        <taxon>Pterygota</taxon>
        <taxon>Neoptera</taxon>
        <taxon>Paraneoptera</taxon>
        <taxon>Psocodea</taxon>
        <taxon>Troctomorpha</taxon>
        <taxon>Phthiraptera</taxon>
        <taxon>Amblycera</taxon>
        <taxon>Menoponidae</taxon>
        <taxon>Menopon</taxon>
    </lineage>
</organism>
<evidence type="ECO:0000313" key="3">
    <source>
        <dbReference type="EMBL" id="KAL0276348.1"/>
    </source>
</evidence>
<feature type="signal peptide" evidence="2">
    <location>
        <begin position="1"/>
        <end position="22"/>
    </location>
</feature>
<name>A0AAW2I3Q8_9NEOP</name>
<feature type="region of interest" description="Disordered" evidence="1">
    <location>
        <begin position="120"/>
        <end position="151"/>
    </location>
</feature>
<accession>A0AAW2I3Q8</accession>
<dbReference type="EMBL" id="JARGDH010000002">
    <property type="protein sequence ID" value="KAL0276348.1"/>
    <property type="molecule type" value="Genomic_DNA"/>
</dbReference>
<feature type="compositionally biased region" description="Basic and acidic residues" evidence="1">
    <location>
        <begin position="120"/>
        <end position="130"/>
    </location>
</feature>
<dbReference type="AlphaFoldDB" id="A0AAW2I3Q8"/>
<proteinExistence type="predicted"/>
<comment type="caution">
    <text evidence="3">The sequence shown here is derived from an EMBL/GenBank/DDBJ whole genome shotgun (WGS) entry which is preliminary data.</text>
</comment>
<evidence type="ECO:0000256" key="2">
    <source>
        <dbReference type="SAM" id="SignalP"/>
    </source>
</evidence>
<reference evidence="3" key="1">
    <citation type="journal article" date="2024" name="Gigascience">
        <title>Chromosome-level genome of the poultry shaft louse Menopon gallinae provides insight into the host-switching and adaptive evolution of parasitic lice.</title>
        <authorList>
            <person name="Xu Y."/>
            <person name="Ma L."/>
            <person name="Liu S."/>
            <person name="Liang Y."/>
            <person name="Liu Q."/>
            <person name="He Z."/>
            <person name="Tian L."/>
            <person name="Duan Y."/>
            <person name="Cai W."/>
            <person name="Li H."/>
            <person name="Song F."/>
        </authorList>
    </citation>
    <scope>NUCLEOTIDE SEQUENCE</scope>
    <source>
        <strain evidence="3">Cailab_2023a</strain>
    </source>
</reference>
<evidence type="ECO:0000256" key="1">
    <source>
        <dbReference type="SAM" id="MobiDB-lite"/>
    </source>
</evidence>
<feature type="compositionally biased region" description="Polar residues" evidence="1">
    <location>
        <begin position="131"/>
        <end position="151"/>
    </location>
</feature>
<feature type="chain" id="PRO_5043889936" evidence="2">
    <location>
        <begin position="23"/>
        <end position="151"/>
    </location>
</feature>
<gene>
    <name evidence="3" type="ORF">PYX00_003938</name>
</gene>
<keyword evidence="2" id="KW-0732">Signal</keyword>
<sequence>MSKVTLSFLLLIVVLQVLLVKGDDAAKEKAGLCRPPLLKDTTTGKCVPKSQHPSSYTSGGFGCPSPWVINSEGNLLMIFGRVETMHSEIEKSNVVNADELDQHIVFENMYYGVQASMNMAERKKRERENANHNSEQQGEGRRTITSKNSIQ</sequence>
<protein>
    <submittedName>
        <fullName evidence="3">Uncharacterized protein</fullName>
    </submittedName>
</protein>